<sequence>MTPHVTNQADKEQGLLRADAQLWLQLCVAVRARNRKRGDGETGREKKQPCRPGRIHDQSIVSDRFITLNPQRLYHCVPDFSFSFLLSTLSSTLSVSPPLLVQDRACSTH</sequence>
<evidence type="ECO:0000313" key="2">
    <source>
        <dbReference type="Proteomes" id="UP001057452"/>
    </source>
</evidence>
<dbReference type="EMBL" id="CM043789">
    <property type="protein sequence ID" value="KAI4827820.1"/>
    <property type="molecule type" value="Genomic_DNA"/>
</dbReference>
<comment type="caution">
    <text evidence="1">The sequence shown here is derived from an EMBL/GenBank/DDBJ whole genome shotgun (WGS) entry which is preliminary data.</text>
</comment>
<gene>
    <name evidence="1" type="ORF">KUCAC02_031189</name>
</gene>
<proteinExistence type="predicted"/>
<dbReference type="Proteomes" id="UP001057452">
    <property type="component" value="Chromosome 5"/>
</dbReference>
<name>A0ACB9XN48_CHAAC</name>
<protein>
    <submittedName>
        <fullName evidence="1">Uncharacterized protein</fullName>
    </submittedName>
</protein>
<organism evidence="1 2">
    <name type="scientific">Chaenocephalus aceratus</name>
    <name type="common">Blackfin icefish</name>
    <name type="synonym">Chaenichthys aceratus</name>
    <dbReference type="NCBI Taxonomy" id="36190"/>
    <lineage>
        <taxon>Eukaryota</taxon>
        <taxon>Metazoa</taxon>
        <taxon>Chordata</taxon>
        <taxon>Craniata</taxon>
        <taxon>Vertebrata</taxon>
        <taxon>Euteleostomi</taxon>
        <taxon>Actinopterygii</taxon>
        <taxon>Neopterygii</taxon>
        <taxon>Teleostei</taxon>
        <taxon>Neoteleostei</taxon>
        <taxon>Acanthomorphata</taxon>
        <taxon>Eupercaria</taxon>
        <taxon>Perciformes</taxon>
        <taxon>Notothenioidei</taxon>
        <taxon>Channichthyidae</taxon>
        <taxon>Chaenocephalus</taxon>
    </lineage>
</organism>
<keyword evidence="2" id="KW-1185">Reference proteome</keyword>
<accession>A0ACB9XN48</accession>
<evidence type="ECO:0000313" key="1">
    <source>
        <dbReference type="EMBL" id="KAI4827820.1"/>
    </source>
</evidence>
<reference evidence="1" key="1">
    <citation type="submission" date="2022-05" db="EMBL/GenBank/DDBJ databases">
        <title>Chromosome-level genome of Chaenocephalus aceratus.</title>
        <authorList>
            <person name="Park H."/>
        </authorList>
    </citation>
    <scope>NUCLEOTIDE SEQUENCE</scope>
    <source>
        <strain evidence="1">KU_202001</strain>
    </source>
</reference>